<evidence type="ECO:0000256" key="1">
    <source>
        <dbReference type="SAM" id="MobiDB-lite"/>
    </source>
</evidence>
<protein>
    <submittedName>
        <fullName evidence="2">Uncharacterized protein</fullName>
    </submittedName>
</protein>
<reference evidence="2" key="1">
    <citation type="journal article" date="2016" name="Nat. Genet.">
        <title>A high-quality carrot genome assembly provides new insights into carotenoid accumulation and asterid genome evolution.</title>
        <authorList>
            <person name="Iorizzo M."/>
            <person name="Ellison S."/>
            <person name="Senalik D."/>
            <person name="Zeng P."/>
            <person name="Satapoomin P."/>
            <person name="Huang J."/>
            <person name="Bowman M."/>
            <person name="Iovene M."/>
            <person name="Sanseverino W."/>
            <person name="Cavagnaro P."/>
            <person name="Yildiz M."/>
            <person name="Macko-Podgorni A."/>
            <person name="Moranska E."/>
            <person name="Grzebelus E."/>
            <person name="Grzebelus D."/>
            <person name="Ashrafi H."/>
            <person name="Zheng Z."/>
            <person name="Cheng S."/>
            <person name="Spooner D."/>
            <person name="Van Deynze A."/>
            <person name="Simon P."/>
        </authorList>
    </citation>
    <scope>NUCLEOTIDE SEQUENCE</scope>
    <source>
        <tissue evidence="2">Leaf</tissue>
    </source>
</reference>
<feature type="compositionally biased region" description="Basic and acidic residues" evidence="1">
    <location>
        <begin position="37"/>
        <end position="67"/>
    </location>
</feature>
<dbReference type="Proteomes" id="UP000077755">
    <property type="component" value="Chromosome 8"/>
</dbReference>
<organism evidence="2 3">
    <name type="scientific">Daucus carota subsp. sativus</name>
    <name type="common">Carrot</name>
    <dbReference type="NCBI Taxonomy" id="79200"/>
    <lineage>
        <taxon>Eukaryota</taxon>
        <taxon>Viridiplantae</taxon>
        <taxon>Streptophyta</taxon>
        <taxon>Embryophyta</taxon>
        <taxon>Tracheophyta</taxon>
        <taxon>Spermatophyta</taxon>
        <taxon>Magnoliopsida</taxon>
        <taxon>eudicotyledons</taxon>
        <taxon>Gunneridae</taxon>
        <taxon>Pentapetalae</taxon>
        <taxon>asterids</taxon>
        <taxon>campanulids</taxon>
        <taxon>Apiales</taxon>
        <taxon>Apiaceae</taxon>
        <taxon>Apioideae</taxon>
        <taxon>Scandiceae</taxon>
        <taxon>Daucinae</taxon>
        <taxon>Daucus</taxon>
        <taxon>Daucus sect. Daucus</taxon>
    </lineage>
</organism>
<keyword evidence="3" id="KW-1185">Reference proteome</keyword>
<feature type="compositionally biased region" description="Gly residues" evidence="1">
    <location>
        <begin position="8"/>
        <end position="36"/>
    </location>
</feature>
<accession>A0AAF0XN67</accession>
<feature type="compositionally biased region" description="Acidic residues" evidence="1">
    <location>
        <begin position="68"/>
        <end position="77"/>
    </location>
</feature>
<feature type="region of interest" description="Disordered" evidence="1">
    <location>
        <begin position="1"/>
        <end position="93"/>
    </location>
</feature>
<dbReference type="Pfam" id="PF03004">
    <property type="entry name" value="Transposase_24"/>
    <property type="match status" value="1"/>
</dbReference>
<sequence>MAKSLGAGSNGGNGGGKGRGGRGNGGAEGRGRGGGGRGHDIGEGRGRGVGEQRNINEEEMGDHRADMEADIDEEGNGDEGHEEQATQTQESRIVRRVTFERANRSCSVGDYHKKPARDEDRSIVHFLEGRKEAKKKKTLSYIIKVNWREDTHESKGLEREAFYDRCLRDFKEKKRAEQSAVYARRGGLKTATRHTFKPHYFSQRIWDNLNSYWGSDLFKKRSANAKKARAKVEHIHHSGAKPFSQRREELEEKKQGLVSDMEFLDHVYHFDDPASKKLRMHRLANEAFPDRDNPVEQELWTQYMQLATAFVVEALKLNDKVILEVITYLIIT</sequence>
<gene>
    <name evidence="2" type="ORF">DCAR_0830642</name>
</gene>
<reference evidence="2" key="2">
    <citation type="submission" date="2022-03" db="EMBL/GenBank/DDBJ databases">
        <title>Draft title - Genomic analysis of global carrot germplasm unveils the trajectory of domestication and the origin of high carotenoid orange carrot.</title>
        <authorList>
            <person name="Iorizzo M."/>
            <person name="Ellison S."/>
            <person name="Senalik D."/>
            <person name="Macko-Podgorni A."/>
            <person name="Grzebelus D."/>
            <person name="Bostan H."/>
            <person name="Rolling W."/>
            <person name="Curaba J."/>
            <person name="Simon P."/>
        </authorList>
    </citation>
    <scope>NUCLEOTIDE SEQUENCE</scope>
    <source>
        <tissue evidence="2">Leaf</tissue>
    </source>
</reference>
<dbReference type="InterPro" id="IPR004252">
    <property type="entry name" value="Probable_transposase_24"/>
</dbReference>
<dbReference type="EMBL" id="CP093350">
    <property type="protein sequence ID" value="WOH11163.1"/>
    <property type="molecule type" value="Genomic_DNA"/>
</dbReference>
<evidence type="ECO:0000313" key="2">
    <source>
        <dbReference type="EMBL" id="WOH11163.1"/>
    </source>
</evidence>
<evidence type="ECO:0000313" key="3">
    <source>
        <dbReference type="Proteomes" id="UP000077755"/>
    </source>
</evidence>
<proteinExistence type="predicted"/>
<dbReference type="AlphaFoldDB" id="A0AAF0XN67"/>
<name>A0AAF0XN67_DAUCS</name>